<dbReference type="OrthoDB" id="9763456at2"/>
<feature type="region of interest" description="Disordered" evidence="1">
    <location>
        <begin position="457"/>
        <end position="485"/>
    </location>
</feature>
<keyword evidence="5" id="KW-1185">Reference proteome</keyword>
<dbReference type="Pfam" id="PF07287">
    <property type="entry name" value="AtuA"/>
    <property type="match status" value="1"/>
</dbReference>
<name>A0A4Z0BWK9_9BURK</name>
<sequence length="622" mass="66707">MSEPVRREPLVVASFSGYYGDRITALDEAMAGDPIHVLIGDYLAEITLAGISARYRKDPTQGYADYFVRQVQPHLPAIAARGIKLVTNAGGLNPRGLADVLRGLIREAGLSLKVACVEGDNVLDRLGMLQAAGHPLSHLDTGEPLSAWGRTPISANAYLGAWGITAALREGADIVLCGRVTDSSLTLGPAAWWHGWQQADWDRLAGGVVAGHIIECGPHATGGNFSGFAVLPAITYPGFVMAELAADGSCVVTKHARDGGAVTTDTVTAQLVYEIQGPMYLNPDVTVDLGDVRCESVGPDRIRVSGARGAPPPETTKVAIFATEGWQIVSWAFVTGIDVDRKLALLRAQLHSLLAGSVDQLEVTAFGTPAAQPESQAEATVAVRIAACASERDQLTEEQFFLKLNSLYLWSVPGFHTDSGAERALKPQRRIEYWPALLHVSQLSHRVTLEDGRTLEMPPHPQAAPAVSQPVHPEPGRSATDSRRAMQRAPLGRIAYARSGDKGGNSNVGLWAAQPKAWPWLRETLTTDMLRRLLPQAQDLEIVRHEFPNIRAVHFIVRGHLGRGGSTNLQADQVGKALGEFLLARQLDIPVELLVDDYAGERAPAPGRPTAAPSSPTAAVRS</sequence>
<evidence type="ECO:0000256" key="1">
    <source>
        <dbReference type="SAM" id="MobiDB-lite"/>
    </source>
</evidence>
<evidence type="ECO:0000259" key="2">
    <source>
        <dbReference type="Pfam" id="PF07287"/>
    </source>
</evidence>
<dbReference type="InterPro" id="IPR010839">
    <property type="entry name" value="AtuA_N"/>
</dbReference>
<feature type="domain" description="Acyclic terpene utilisation N-terminal" evidence="2">
    <location>
        <begin position="11"/>
        <end position="448"/>
    </location>
</feature>
<feature type="region of interest" description="Disordered" evidence="1">
    <location>
        <begin position="600"/>
        <end position="622"/>
    </location>
</feature>
<dbReference type="RefSeq" id="WP_135264265.1">
    <property type="nucleotide sequence ID" value="NZ_SMLM01000002.1"/>
</dbReference>
<evidence type="ECO:0000259" key="3">
    <source>
        <dbReference type="Pfam" id="PF23544"/>
    </source>
</evidence>
<protein>
    <submittedName>
        <fullName evidence="4">DUF1446 domain-containing protein</fullName>
    </submittedName>
</protein>
<dbReference type="Pfam" id="PF23544">
    <property type="entry name" value="AtuA_ferredoxin"/>
    <property type="match status" value="1"/>
</dbReference>
<evidence type="ECO:0000313" key="4">
    <source>
        <dbReference type="EMBL" id="TFZ02740.1"/>
    </source>
</evidence>
<dbReference type="Proteomes" id="UP000298180">
    <property type="component" value="Unassembled WGS sequence"/>
</dbReference>
<feature type="compositionally biased region" description="Low complexity" evidence="1">
    <location>
        <begin position="601"/>
        <end position="622"/>
    </location>
</feature>
<gene>
    <name evidence="4" type="ORF">EZ313_15955</name>
</gene>
<comment type="caution">
    <text evidence="4">The sequence shown here is derived from an EMBL/GenBank/DDBJ whole genome shotgun (WGS) entry which is preliminary data.</text>
</comment>
<reference evidence="4 5" key="1">
    <citation type="submission" date="2019-03" db="EMBL/GenBank/DDBJ databases">
        <title>Ramlibacter henchirensis DSM 14656, whole genome shotgun sequence.</title>
        <authorList>
            <person name="Zhang X."/>
            <person name="Feng G."/>
            <person name="Zhu H."/>
        </authorList>
    </citation>
    <scope>NUCLEOTIDE SEQUENCE [LARGE SCALE GENOMIC DNA]</scope>
    <source>
        <strain evidence="4 5">DSM 14656</strain>
    </source>
</reference>
<dbReference type="AlphaFoldDB" id="A0A4Z0BWK9"/>
<feature type="domain" description="AtuA-like ferredoxin-fold" evidence="3">
    <location>
        <begin position="490"/>
        <end position="586"/>
    </location>
</feature>
<dbReference type="InterPro" id="IPR056362">
    <property type="entry name" value="AtuA-like_ferredoxin_dom"/>
</dbReference>
<organism evidence="4 5">
    <name type="scientific">Ramlibacter henchirensis</name>
    <dbReference type="NCBI Taxonomy" id="204072"/>
    <lineage>
        <taxon>Bacteria</taxon>
        <taxon>Pseudomonadati</taxon>
        <taxon>Pseudomonadota</taxon>
        <taxon>Betaproteobacteria</taxon>
        <taxon>Burkholderiales</taxon>
        <taxon>Comamonadaceae</taxon>
        <taxon>Ramlibacter</taxon>
    </lineage>
</organism>
<dbReference type="PANTHER" id="PTHR47585:SF1">
    <property type="entry name" value="DUF1446 DOMAIN-CONTAINING PROTEIN"/>
    <property type="match status" value="1"/>
</dbReference>
<proteinExistence type="predicted"/>
<dbReference type="PANTHER" id="PTHR47585">
    <property type="match status" value="1"/>
</dbReference>
<dbReference type="EMBL" id="SMLM01000002">
    <property type="protein sequence ID" value="TFZ02740.1"/>
    <property type="molecule type" value="Genomic_DNA"/>
</dbReference>
<accession>A0A4Z0BWK9</accession>
<evidence type="ECO:0000313" key="5">
    <source>
        <dbReference type="Proteomes" id="UP000298180"/>
    </source>
</evidence>